<dbReference type="CDD" id="cd00190">
    <property type="entry name" value="Tryp_SPc"/>
    <property type="match status" value="1"/>
</dbReference>
<dbReference type="OMA" id="YNQWIEE"/>
<keyword evidence="2" id="KW-0964">Secreted</keyword>
<dbReference type="PROSITE" id="PS50240">
    <property type="entry name" value="TRYPSIN_DOM"/>
    <property type="match status" value="1"/>
</dbReference>
<dbReference type="GO" id="GO:1901701">
    <property type="term" value="P:cellular response to oxygen-containing compound"/>
    <property type="evidence" value="ECO:0007669"/>
    <property type="project" value="UniProtKB-ARBA"/>
</dbReference>
<accession>A0A665UFA8</accession>
<evidence type="ECO:0000256" key="8">
    <source>
        <dbReference type="ARBA" id="ARBA00023157"/>
    </source>
</evidence>
<dbReference type="SMART" id="SM00020">
    <property type="entry name" value="Tryp_SPc"/>
    <property type="match status" value="1"/>
</dbReference>
<gene>
    <name evidence="18" type="primary">plaub</name>
</gene>
<name>A0A665UFA8_ECHNA</name>
<dbReference type="InterPro" id="IPR018056">
    <property type="entry name" value="Kringle_CS"/>
</dbReference>
<dbReference type="PROSITE" id="PS50026">
    <property type="entry name" value="EGF_3"/>
    <property type="match status" value="1"/>
</dbReference>
<evidence type="ECO:0000256" key="11">
    <source>
        <dbReference type="PROSITE-ProRule" id="PRU00076"/>
    </source>
</evidence>
<evidence type="ECO:0000256" key="3">
    <source>
        <dbReference type="ARBA" id="ARBA00022572"/>
    </source>
</evidence>
<reference evidence="18" key="3">
    <citation type="submission" date="2025-09" db="UniProtKB">
        <authorList>
            <consortium name="Ensembl"/>
        </authorList>
    </citation>
    <scope>IDENTIFICATION</scope>
</reference>
<dbReference type="InterPro" id="IPR009003">
    <property type="entry name" value="Peptidase_S1_PA"/>
</dbReference>
<dbReference type="OrthoDB" id="9406323at2759"/>
<keyword evidence="6 13" id="KW-0378">Hydrolase</keyword>
<dbReference type="PROSITE" id="PS00021">
    <property type="entry name" value="KRINGLE_1"/>
    <property type="match status" value="1"/>
</dbReference>
<evidence type="ECO:0000256" key="5">
    <source>
        <dbReference type="ARBA" id="ARBA00022729"/>
    </source>
</evidence>
<comment type="catalytic activity">
    <reaction evidence="9">
        <text>Preferential cleavage: Arg-|-Xaa, Lys-|-Xaa.</text>
        <dbReference type="EC" id="3.4.21.4"/>
    </reaction>
</comment>
<dbReference type="PRINTS" id="PR00722">
    <property type="entry name" value="CHYMOTRYPSIN"/>
</dbReference>
<evidence type="ECO:0000256" key="14">
    <source>
        <dbReference type="SAM" id="SignalP"/>
    </source>
</evidence>
<keyword evidence="11" id="KW-0245">EGF-like domain</keyword>
<feature type="domain" description="Peptidase S1" evidence="17">
    <location>
        <begin position="180"/>
        <end position="426"/>
    </location>
</feature>
<reference evidence="18" key="1">
    <citation type="submission" date="2021-04" db="EMBL/GenBank/DDBJ databases">
        <authorList>
            <consortium name="Wellcome Sanger Institute Data Sharing"/>
        </authorList>
    </citation>
    <scope>NUCLEOTIDE SEQUENCE [LARGE SCALE GENOMIC DNA]</scope>
</reference>
<keyword evidence="4 13" id="KW-0645">Protease</keyword>
<dbReference type="PROSITE" id="PS00134">
    <property type="entry name" value="TRYPSIN_HIS"/>
    <property type="match status" value="1"/>
</dbReference>
<dbReference type="EC" id="3.4.21.4" evidence="10"/>
<evidence type="ECO:0000256" key="1">
    <source>
        <dbReference type="ARBA" id="ARBA00004239"/>
    </source>
</evidence>
<dbReference type="PANTHER" id="PTHR24264">
    <property type="entry name" value="TRYPSIN-RELATED"/>
    <property type="match status" value="1"/>
</dbReference>
<dbReference type="InterPro" id="IPR033116">
    <property type="entry name" value="TRYPSIN_SER"/>
</dbReference>
<dbReference type="InterPro" id="IPR000001">
    <property type="entry name" value="Kringle"/>
</dbReference>
<dbReference type="AlphaFoldDB" id="A0A665UFA8"/>
<feature type="domain" description="Kringle" evidence="16">
    <location>
        <begin position="73"/>
        <end position="148"/>
    </location>
</feature>
<dbReference type="Pfam" id="PF00051">
    <property type="entry name" value="Kringle"/>
    <property type="match status" value="1"/>
</dbReference>
<dbReference type="InterPro" id="IPR001314">
    <property type="entry name" value="Peptidase_S1A"/>
</dbReference>
<dbReference type="SUPFAM" id="SSF50494">
    <property type="entry name" value="Trypsin-like serine proteases"/>
    <property type="match status" value="1"/>
</dbReference>
<dbReference type="GO" id="GO:0005615">
    <property type="term" value="C:extracellular space"/>
    <property type="evidence" value="ECO:0007669"/>
    <property type="project" value="TreeGrafter"/>
</dbReference>
<comment type="subcellular location">
    <subcellularLocation>
        <location evidence="1">Secreted</location>
        <location evidence="1">Extracellular space</location>
    </subcellularLocation>
</comment>
<dbReference type="PROSITE" id="PS50070">
    <property type="entry name" value="KRINGLE_2"/>
    <property type="match status" value="1"/>
</dbReference>
<evidence type="ECO:0000256" key="6">
    <source>
        <dbReference type="ARBA" id="ARBA00022801"/>
    </source>
</evidence>
<dbReference type="CDD" id="cd00108">
    <property type="entry name" value="KR"/>
    <property type="match status" value="1"/>
</dbReference>
<dbReference type="InterPro" id="IPR013806">
    <property type="entry name" value="Kringle-like"/>
</dbReference>
<dbReference type="SMART" id="SM00130">
    <property type="entry name" value="KR"/>
    <property type="match status" value="1"/>
</dbReference>
<dbReference type="Ensembl" id="ENSENLT00000018757.1">
    <property type="protein sequence ID" value="ENSENLP00000018067.1"/>
    <property type="gene ID" value="ENSENLG00000008311.1"/>
</dbReference>
<dbReference type="PANTHER" id="PTHR24264:SF63">
    <property type="entry name" value="PLASMINOGEN ACTIVATOR, UROKINASE B"/>
    <property type="match status" value="1"/>
</dbReference>
<evidence type="ECO:0000256" key="10">
    <source>
        <dbReference type="ARBA" id="ARBA00038868"/>
    </source>
</evidence>
<evidence type="ECO:0000259" key="16">
    <source>
        <dbReference type="PROSITE" id="PS50070"/>
    </source>
</evidence>
<organism evidence="18 19">
    <name type="scientific">Echeneis naucrates</name>
    <name type="common">Live sharksucker</name>
    <dbReference type="NCBI Taxonomy" id="173247"/>
    <lineage>
        <taxon>Eukaryota</taxon>
        <taxon>Metazoa</taxon>
        <taxon>Chordata</taxon>
        <taxon>Craniata</taxon>
        <taxon>Vertebrata</taxon>
        <taxon>Euteleostomi</taxon>
        <taxon>Actinopterygii</taxon>
        <taxon>Neopterygii</taxon>
        <taxon>Teleostei</taxon>
        <taxon>Neoteleostei</taxon>
        <taxon>Acanthomorphata</taxon>
        <taxon>Carangaria</taxon>
        <taxon>Carangiformes</taxon>
        <taxon>Echeneidae</taxon>
        <taxon>Echeneis</taxon>
    </lineage>
</organism>
<dbReference type="InParanoid" id="A0A665UFA8"/>
<dbReference type="SUPFAM" id="SSF57440">
    <property type="entry name" value="Kringle-like"/>
    <property type="match status" value="1"/>
</dbReference>
<dbReference type="InterPro" id="IPR001254">
    <property type="entry name" value="Trypsin_dom"/>
</dbReference>
<protein>
    <recommendedName>
        <fullName evidence="10">trypsin</fullName>
        <ecNumber evidence="10">3.4.21.4</ecNumber>
    </recommendedName>
</protein>
<dbReference type="GO" id="GO:0033993">
    <property type="term" value="P:response to lipid"/>
    <property type="evidence" value="ECO:0007669"/>
    <property type="project" value="UniProtKB-ARBA"/>
</dbReference>
<dbReference type="FunFam" id="2.40.10.10:FF:000003">
    <property type="entry name" value="Transmembrane serine protease 3"/>
    <property type="match status" value="1"/>
</dbReference>
<dbReference type="Gene3D" id="2.40.10.10">
    <property type="entry name" value="Trypsin-like serine proteases"/>
    <property type="match status" value="1"/>
</dbReference>
<feature type="disulfide bond" evidence="11">
    <location>
        <begin position="57"/>
        <end position="66"/>
    </location>
</feature>
<keyword evidence="7 13" id="KW-0720">Serine protease</keyword>
<comment type="caution">
    <text evidence="11">Lacks conserved residue(s) required for the propagation of feature annotation.</text>
</comment>
<sequence length="437" mass="48390">MKNVGVLLVWNLLVLSATGDLEVTKNSTSFRTSGEICLNGGVSVSSLTGGRHMFCLCADGFEGKLCETAKAQDCYVGVGHFYRGTVSKSWRGRMCEEWDAETRQRYLTSDVNAGRHNYCRNPNFRRRPWCYVRRNLKLVAEYCDVPRCTLKPTPPSPAATETQIAELSCGLPTRRMQYKIVGGETTAVEAHPWYAAVLRQKHGRLGLHCGGSLISPCWVLTAAHCIPDGSKTNMSAFSIILGRNRLHEENPAVEQQFSVEQIFVHEGYGKYLEFDDDIALMKLKAKDGQCAKRSNFVNTICLPPPQQFVPAGTLCEIVGFGDEKEGAAVNPEHLKEAQVNIFPDDMCAGPGFYGKRISEKMFCAGRLDWSRDSCQGDSGGPLACEVGSRFFQFGIVSWGDGCARSLRPGVYTKVSKYNQWIEEKTGLITSGVLYPEK</sequence>
<evidence type="ECO:0000259" key="17">
    <source>
        <dbReference type="PROSITE" id="PS50240"/>
    </source>
</evidence>
<dbReference type="FunCoup" id="A0A665UFA8">
    <property type="interactions" value="252"/>
</dbReference>
<dbReference type="GO" id="GO:0031639">
    <property type="term" value="P:plasminogen activation"/>
    <property type="evidence" value="ECO:0007669"/>
    <property type="project" value="TreeGrafter"/>
</dbReference>
<evidence type="ECO:0000256" key="13">
    <source>
        <dbReference type="RuleBase" id="RU363034"/>
    </source>
</evidence>
<dbReference type="InterPro" id="IPR050127">
    <property type="entry name" value="Serine_Proteases_S1"/>
</dbReference>
<dbReference type="InterPro" id="IPR018114">
    <property type="entry name" value="TRYPSIN_HIS"/>
</dbReference>
<keyword evidence="19" id="KW-1185">Reference proteome</keyword>
<dbReference type="PROSITE" id="PS00135">
    <property type="entry name" value="TRYPSIN_SER"/>
    <property type="match status" value="1"/>
</dbReference>
<proteinExistence type="predicted"/>
<dbReference type="InterPro" id="IPR000742">
    <property type="entry name" value="EGF"/>
</dbReference>
<evidence type="ECO:0000313" key="19">
    <source>
        <dbReference type="Proteomes" id="UP000472264"/>
    </source>
</evidence>
<dbReference type="FunFam" id="2.40.20.10:FF:000001">
    <property type="entry name" value="Urokinase-type plasminogen activator"/>
    <property type="match status" value="1"/>
</dbReference>
<dbReference type="PRINTS" id="PR00018">
    <property type="entry name" value="KRINGLE"/>
</dbReference>
<dbReference type="InterPro" id="IPR038178">
    <property type="entry name" value="Kringle_sf"/>
</dbReference>
<keyword evidence="3 12" id="KW-0420">Kringle</keyword>
<evidence type="ECO:0000256" key="4">
    <source>
        <dbReference type="ARBA" id="ARBA00022670"/>
    </source>
</evidence>
<evidence type="ECO:0000256" key="7">
    <source>
        <dbReference type="ARBA" id="ARBA00022825"/>
    </source>
</evidence>
<feature type="signal peptide" evidence="14">
    <location>
        <begin position="1"/>
        <end position="19"/>
    </location>
</feature>
<evidence type="ECO:0000256" key="9">
    <source>
        <dbReference type="ARBA" id="ARBA00036320"/>
    </source>
</evidence>
<keyword evidence="8 11" id="KW-1015">Disulfide bond</keyword>
<feature type="domain" description="EGF-like" evidence="15">
    <location>
        <begin position="28"/>
        <end position="67"/>
    </location>
</feature>
<dbReference type="Gene3D" id="2.40.20.10">
    <property type="entry name" value="Plasminogen Kringle 4"/>
    <property type="match status" value="1"/>
</dbReference>
<evidence type="ECO:0000259" key="15">
    <source>
        <dbReference type="PROSITE" id="PS50026"/>
    </source>
</evidence>
<dbReference type="Gene3D" id="2.10.25.10">
    <property type="entry name" value="Laminin"/>
    <property type="match status" value="1"/>
</dbReference>
<dbReference type="GO" id="GO:0033628">
    <property type="term" value="P:regulation of cell adhesion mediated by integrin"/>
    <property type="evidence" value="ECO:0007669"/>
    <property type="project" value="TreeGrafter"/>
</dbReference>
<evidence type="ECO:0000313" key="18">
    <source>
        <dbReference type="Ensembl" id="ENSENLP00000018067.1"/>
    </source>
</evidence>
<evidence type="ECO:0000256" key="12">
    <source>
        <dbReference type="PROSITE-ProRule" id="PRU00121"/>
    </source>
</evidence>
<dbReference type="Pfam" id="PF00089">
    <property type="entry name" value="Trypsin"/>
    <property type="match status" value="1"/>
</dbReference>
<feature type="chain" id="PRO_5025575333" description="trypsin" evidence="14">
    <location>
        <begin position="20"/>
        <end position="437"/>
    </location>
</feature>
<keyword evidence="5 14" id="KW-0732">Signal</keyword>
<dbReference type="Proteomes" id="UP000472264">
    <property type="component" value="Chromosome 19"/>
</dbReference>
<reference evidence="18" key="2">
    <citation type="submission" date="2025-08" db="UniProtKB">
        <authorList>
            <consortium name="Ensembl"/>
        </authorList>
    </citation>
    <scope>IDENTIFICATION</scope>
</reference>
<dbReference type="GO" id="GO:0004252">
    <property type="term" value="F:serine-type endopeptidase activity"/>
    <property type="evidence" value="ECO:0007669"/>
    <property type="project" value="UniProtKB-EC"/>
</dbReference>
<dbReference type="PROSITE" id="PS01186">
    <property type="entry name" value="EGF_2"/>
    <property type="match status" value="1"/>
</dbReference>
<evidence type="ECO:0000256" key="2">
    <source>
        <dbReference type="ARBA" id="ARBA00022525"/>
    </source>
</evidence>
<dbReference type="PROSITE" id="PS00022">
    <property type="entry name" value="EGF_1"/>
    <property type="match status" value="1"/>
</dbReference>
<dbReference type="InterPro" id="IPR043504">
    <property type="entry name" value="Peptidase_S1_PA_chymotrypsin"/>
</dbReference>